<gene>
    <name evidence="3" type="ORF">Nepgr_027998</name>
</gene>
<dbReference type="EMBL" id="BSYO01000030">
    <property type="protein sequence ID" value="GMH26155.1"/>
    <property type="molecule type" value="Genomic_DNA"/>
</dbReference>
<evidence type="ECO:0000313" key="3">
    <source>
        <dbReference type="EMBL" id="GMH26155.1"/>
    </source>
</evidence>
<comment type="caution">
    <text evidence="3">The sequence shown here is derived from an EMBL/GenBank/DDBJ whole genome shotgun (WGS) entry which is preliminary data.</text>
</comment>
<dbReference type="Proteomes" id="UP001279734">
    <property type="component" value="Unassembled WGS sequence"/>
</dbReference>
<evidence type="ECO:0000256" key="1">
    <source>
        <dbReference type="SAM" id="MobiDB-lite"/>
    </source>
</evidence>
<feature type="chain" id="PRO_5042135644" evidence="2">
    <location>
        <begin position="30"/>
        <end position="85"/>
    </location>
</feature>
<name>A0AAD3TAX0_NEPGR</name>
<dbReference type="PANTHER" id="PTHR33474:SF2">
    <property type="entry name" value="TRANSMEMBRANE PROTEIN"/>
    <property type="match status" value="1"/>
</dbReference>
<sequence length="85" mass="9617">MAWNSIHLLDTALACLLLIASSAITMSRARHPFHETQEMIVSENSIKMISEETEEDDFIRGRMDIQINDYPPTGANPNHTPKPPR</sequence>
<proteinExistence type="predicted"/>
<protein>
    <submittedName>
        <fullName evidence="3">Uncharacterized protein</fullName>
    </submittedName>
</protein>
<organism evidence="3 4">
    <name type="scientific">Nepenthes gracilis</name>
    <name type="common">Slender pitcher plant</name>
    <dbReference type="NCBI Taxonomy" id="150966"/>
    <lineage>
        <taxon>Eukaryota</taxon>
        <taxon>Viridiplantae</taxon>
        <taxon>Streptophyta</taxon>
        <taxon>Embryophyta</taxon>
        <taxon>Tracheophyta</taxon>
        <taxon>Spermatophyta</taxon>
        <taxon>Magnoliopsida</taxon>
        <taxon>eudicotyledons</taxon>
        <taxon>Gunneridae</taxon>
        <taxon>Pentapetalae</taxon>
        <taxon>Caryophyllales</taxon>
        <taxon>Nepenthaceae</taxon>
        <taxon>Nepenthes</taxon>
    </lineage>
</organism>
<keyword evidence="2" id="KW-0732">Signal</keyword>
<dbReference type="AlphaFoldDB" id="A0AAD3TAX0"/>
<evidence type="ECO:0000313" key="4">
    <source>
        <dbReference type="Proteomes" id="UP001279734"/>
    </source>
</evidence>
<accession>A0AAD3TAX0</accession>
<reference evidence="3" key="1">
    <citation type="submission" date="2023-05" db="EMBL/GenBank/DDBJ databases">
        <title>Nepenthes gracilis genome sequencing.</title>
        <authorList>
            <person name="Fukushima K."/>
        </authorList>
    </citation>
    <scope>NUCLEOTIDE SEQUENCE</scope>
    <source>
        <strain evidence="3">SING2019-196</strain>
    </source>
</reference>
<feature type="region of interest" description="Disordered" evidence="1">
    <location>
        <begin position="66"/>
        <end position="85"/>
    </location>
</feature>
<feature type="signal peptide" evidence="2">
    <location>
        <begin position="1"/>
        <end position="29"/>
    </location>
</feature>
<keyword evidence="4" id="KW-1185">Reference proteome</keyword>
<evidence type="ECO:0000256" key="2">
    <source>
        <dbReference type="SAM" id="SignalP"/>
    </source>
</evidence>
<dbReference type="PANTHER" id="PTHR33474">
    <property type="entry name" value="TRANSMEMBRANE PROTEIN"/>
    <property type="match status" value="1"/>
</dbReference>